<sequence>MTAPELRLRRILLALDAGGAVPSALSLAVTIASRFGGQLEAMLLAQAELTRAAEFPFASEVSLPFGLERPLSAPIMRRSLETLAARVQSMMTQLADPARIPWSLQVAERSQWEGLLAAPGEGSLLVLTHAGHYLLPSLSLAPGGLYLLYDHSPAGRAAQALAVALDPQCAQTRWPGSAGAASPPDANAVARLLDVLRRLRPGTLILPAARYRELEGVLRPLIARLECTVLLVG</sequence>
<organism evidence="1 2">
    <name type="scientific">Thioalkalivibrio paradoxus ARh 1</name>
    <dbReference type="NCBI Taxonomy" id="713585"/>
    <lineage>
        <taxon>Bacteria</taxon>
        <taxon>Pseudomonadati</taxon>
        <taxon>Pseudomonadota</taxon>
        <taxon>Gammaproteobacteria</taxon>
        <taxon>Chromatiales</taxon>
        <taxon>Ectothiorhodospiraceae</taxon>
        <taxon>Thioalkalivibrio</taxon>
    </lineage>
</organism>
<reference evidence="1 2" key="1">
    <citation type="submission" date="2013-12" db="EMBL/GenBank/DDBJ databases">
        <authorList>
            <consortium name="DOE Joint Genome Institute"/>
            <person name="Muyzer G."/>
            <person name="Huntemann M."/>
            <person name="Han J."/>
            <person name="Chen A."/>
            <person name="Kyrpides N."/>
            <person name="Mavromatis K."/>
            <person name="Markowitz V."/>
            <person name="Palaniappan K."/>
            <person name="Ivanova N."/>
            <person name="Schaumberg A."/>
            <person name="Pati A."/>
            <person name="Liolios K."/>
            <person name="Nordberg H.P."/>
            <person name="Cantor M.N."/>
            <person name="Hua S.X."/>
            <person name="Woyke T."/>
        </authorList>
    </citation>
    <scope>NUCLEOTIDE SEQUENCE [LARGE SCALE GENOMIC DNA]</scope>
    <source>
        <strain evidence="1 2">ARh 1</strain>
    </source>
</reference>
<dbReference type="HOGENOM" id="CLU_1204331_0_0_6"/>
<dbReference type="RefSeq" id="WP_006746249.1">
    <property type="nucleotide sequence ID" value="NZ_CP007029.1"/>
</dbReference>
<gene>
    <name evidence="1" type="ORF">THITH_01720</name>
</gene>
<dbReference type="AlphaFoldDB" id="W0DRG8"/>
<name>W0DRG8_9GAMM</name>
<dbReference type="EMBL" id="CP007029">
    <property type="protein sequence ID" value="AHE99852.1"/>
    <property type="molecule type" value="Genomic_DNA"/>
</dbReference>
<dbReference type="STRING" id="713585.THITH_01720"/>
<evidence type="ECO:0000313" key="2">
    <source>
        <dbReference type="Proteomes" id="UP000005289"/>
    </source>
</evidence>
<evidence type="ECO:0000313" key="1">
    <source>
        <dbReference type="EMBL" id="AHE99852.1"/>
    </source>
</evidence>
<accession>W0DRG8</accession>
<protein>
    <recommendedName>
        <fullName evidence="3">UspA domain-containing protein</fullName>
    </recommendedName>
</protein>
<keyword evidence="2" id="KW-1185">Reference proteome</keyword>
<dbReference type="Proteomes" id="UP000005289">
    <property type="component" value="Chromosome"/>
</dbReference>
<evidence type="ECO:0008006" key="3">
    <source>
        <dbReference type="Google" id="ProtNLM"/>
    </source>
</evidence>
<dbReference type="SUPFAM" id="SSF52402">
    <property type="entry name" value="Adenine nucleotide alpha hydrolases-like"/>
    <property type="match status" value="1"/>
</dbReference>
<dbReference type="KEGG" id="tti:THITH_01720"/>
<proteinExistence type="predicted"/>